<evidence type="ECO:0000313" key="1">
    <source>
        <dbReference type="EMBL" id="ADK99411.1"/>
    </source>
</evidence>
<dbReference type="Proteomes" id="UP000002696">
    <property type="component" value="Chromosome"/>
</dbReference>
<sequence>MSKTLKQQIAWAQGRAAQARRLASRAAPDSAARTRAAQEEAMAEAIAASLRTVARRRRLVRPDRLIFVPLVSDQASQGLHS</sequence>
<dbReference type="RefSeq" id="WP_013267516.1">
    <property type="nucleotide sequence ID" value="NC_014375.1"/>
</dbReference>
<dbReference type="AlphaFoldDB" id="D9QIA9"/>
<dbReference type="KEGG" id="bsb:Bresu_0097"/>
<organism evidence="1 2">
    <name type="scientific">Brevundimonas subvibrioides (strain ATCC 15264 / DSM 4735 / LMG 14903 / NBRC 16000 / CB 81)</name>
    <name type="common">Caulobacter subvibrioides</name>
    <dbReference type="NCBI Taxonomy" id="633149"/>
    <lineage>
        <taxon>Bacteria</taxon>
        <taxon>Pseudomonadati</taxon>
        <taxon>Pseudomonadota</taxon>
        <taxon>Alphaproteobacteria</taxon>
        <taxon>Caulobacterales</taxon>
        <taxon>Caulobacteraceae</taxon>
        <taxon>Brevundimonas</taxon>
    </lineage>
</organism>
<dbReference type="STRING" id="633149.Bresu_0097"/>
<gene>
    <name evidence="1" type="ordered locus">Bresu_0097</name>
</gene>
<dbReference type="EMBL" id="CP002102">
    <property type="protein sequence ID" value="ADK99411.1"/>
    <property type="molecule type" value="Genomic_DNA"/>
</dbReference>
<reference evidence="2" key="1">
    <citation type="journal article" date="2011" name="J. Bacteriol.">
        <title>Genome sequences of eight morphologically diverse alphaproteobacteria.</title>
        <authorList>
            <consortium name="US DOE Joint Genome Institute"/>
            <person name="Brown P.J."/>
            <person name="Kysela D.T."/>
            <person name="Buechlein A."/>
            <person name="Hemmerich C."/>
            <person name="Brun Y.V."/>
        </authorList>
    </citation>
    <scope>NUCLEOTIDE SEQUENCE [LARGE SCALE GENOMIC DNA]</scope>
    <source>
        <strain evidence="2">ATCC 15264 / DSM 4735 / LMG 14903 / NBRC 16000 / CB 81</strain>
    </source>
</reference>
<dbReference type="InParanoid" id="D9QIA9"/>
<protein>
    <submittedName>
        <fullName evidence="1">Uncharacterized protein</fullName>
    </submittedName>
</protein>
<proteinExistence type="predicted"/>
<dbReference type="BioCyc" id="BSUB633149:G1GM8-97-MONOMER"/>
<keyword evidence="2" id="KW-1185">Reference proteome</keyword>
<evidence type="ECO:0000313" key="2">
    <source>
        <dbReference type="Proteomes" id="UP000002696"/>
    </source>
</evidence>
<dbReference type="HOGENOM" id="CLU_2567158_0_0_5"/>
<name>D9QIA9_BRESC</name>
<accession>D9QIA9</accession>